<reference evidence="5 6" key="1">
    <citation type="submission" date="2019-03" db="EMBL/GenBank/DDBJ databases">
        <title>Genomic Encyclopedia of Type Strains, Phase IV (KMG-IV): sequencing the most valuable type-strain genomes for metagenomic binning, comparative biology and taxonomic classification.</title>
        <authorList>
            <person name="Goeker M."/>
        </authorList>
    </citation>
    <scope>NUCLEOTIDE SEQUENCE [LARGE SCALE GENOMIC DNA]</scope>
    <source>
        <strain evidence="5 6">DSM 100451</strain>
    </source>
</reference>
<comment type="caution">
    <text evidence="5">The sequence shown here is derived from an EMBL/GenBank/DDBJ whole genome shotgun (WGS) entry which is preliminary data.</text>
</comment>
<evidence type="ECO:0000256" key="2">
    <source>
        <dbReference type="ARBA" id="ARBA00022741"/>
    </source>
</evidence>
<dbReference type="AlphaFoldDB" id="A0A4R1R2I8"/>
<gene>
    <name evidence="5" type="ORF">EDD77_10542</name>
</gene>
<dbReference type="InterPro" id="IPR027417">
    <property type="entry name" value="P-loop_NTPase"/>
</dbReference>
<dbReference type="Pfam" id="PF00005">
    <property type="entry name" value="ABC_tran"/>
    <property type="match status" value="1"/>
</dbReference>
<dbReference type="PROSITE" id="PS50893">
    <property type="entry name" value="ABC_TRANSPORTER_2"/>
    <property type="match status" value="1"/>
</dbReference>
<evidence type="ECO:0000256" key="1">
    <source>
        <dbReference type="ARBA" id="ARBA00022448"/>
    </source>
</evidence>
<evidence type="ECO:0000256" key="3">
    <source>
        <dbReference type="ARBA" id="ARBA00022840"/>
    </source>
</evidence>
<dbReference type="PANTHER" id="PTHR42939">
    <property type="entry name" value="ABC TRANSPORTER ATP-BINDING PROTEIN ALBC-RELATED"/>
    <property type="match status" value="1"/>
</dbReference>
<dbReference type="PANTHER" id="PTHR42939:SF1">
    <property type="entry name" value="ABC TRANSPORTER ATP-BINDING PROTEIN ALBC-RELATED"/>
    <property type="match status" value="1"/>
</dbReference>
<protein>
    <submittedName>
        <fullName evidence="5">ABC-2 type transport system ATP-binding protein</fullName>
    </submittedName>
</protein>
<dbReference type="Gene3D" id="3.40.50.300">
    <property type="entry name" value="P-loop containing nucleotide triphosphate hydrolases"/>
    <property type="match status" value="1"/>
</dbReference>
<dbReference type="CDD" id="cd03230">
    <property type="entry name" value="ABC_DR_subfamily_A"/>
    <property type="match status" value="1"/>
</dbReference>
<dbReference type="GO" id="GO:0005524">
    <property type="term" value="F:ATP binding"/>
    <property type="evidence" value="ECO:0007669"/>
    <property type="project" value="UniProtKB-KW"/>
</dbReference>
<dbReference type="Proteomes" id="UP000295184">
    <property type="component" value="Unassembled WGS sequence"/>
</dbReference>
<accession>A0A4R1R2I8</accession>
<dbReference type="EMBL" id="SLUM01000005">
    <property type="protein sequence ID" value="TCL59596.1"/>
    <property type="molecule type" value="Genomic_DNA"/>
</dbReference>
<keyword evidence="1" id="KW-0813">Transport</keyword>
<dbReference type="STRING" id="1650663.GCA_001486665_03346"/>
<evidence type="ECO:0000313" key="6">
    <source>
        <dbReference type="Proteomes" id="UP000295184"/>
    </source>
</evidence>
<organism evidence="5 6">
    <name type="scientific">Allofournierella massiliensis</name>
    <dbReference type="NCBI Taxonomy" id="1650663"/>
    <lineage>
        <taxon>Bacteria</taxon>
        <taxon>Bacillati</taxon>
        <taxon>Bacillota</taxon>
        <taxon>Clostridia</taxon>
        <taxon>Eubacteriales</taxon>
        <taxon>Oscillospiraceae</taxon>
        <taxon>Allofournierella</taxon>
    </lineage>
</organism>
<evidence type="ECO:0000313" key="5">
    <source>
        <dbReference type="EMBL" id="TCL59596.1"/>
    </source>
</evidence>
<dbReference type="SUPFAM" id="SSF52540">
    <property type="entry name" value="P-loop containing nucleoside triphosphate hydrolases"/>
    <property type="match status" value="1"/>
</dbReference>
<dbReference type="InterPro" id="IPR051782">
    <property type="entry name" value="ABC_Transporter_VariousFunc"/>
</dbReference>
<feature type="domain" description="ABC transporter" evidence="4">
    <location>
        <begin position="2"/>
        <end position="230"/>
    </location>
</feature>
<dbReference type="RefSeq" id="WP_058966909.1">
    <property type="nucleotide sequence ID" value="NZ_CABKVM010000019.1"/>
</dbReference>
<keyword evidence="3 5" id="KW-0067">ATP-binding</keyword>
<dbReference type="OrthoDB" id="9775135at2"/>
<dbReference type="GO" id="GO:0016887">
    <property type="term" value="F:ATP hydrolysis activity"/>
    <property type="evidence" value="ECO:0007669"/>
    <property type="project" value="InterPro"/>
</dbReference>
<keyword evidence="2" id="KW-0547">Nucleotide-binding</keyword>
<proteinExistence type="predicted"/>
<name>A0A4R1R2I8_9FIRM</name>
<sequence>MIKVKGISKKYGNRIIFENISCSLDNQRIYALVGVNGIGKSTLLNAITQPASMDSGNVEIDGIDNREFKSKFQFFYVPDSKEMFLNLTGNEYLKCIIQLYRQNAVKAKETLERLSAAFKLERSLNEYIANYSLGMKQKVYLIAAFLSGAGNLILDEPFNGLDPESVATLKKLLIEHRDAGNLVLFSAHNLDLVANFCDDVVFIDKQRKVFQFENPRDFVQLEDAFFQTCV</sequence>
<evidence type="ECO:0000259" key="4">
    <source>
        <dbReference type="PROSITE" id="PS50893"/>
    </source>
</evidence>
<dbReference type="InterPro" id="IPR003439">
    <property type="entry name" value="ABC_transporter-like_ATP-bd"/>
</dbReference>